<accession>A0A9Q8UQQ6</accession>
<gene>
    <name evidence="1" type="ORF">CLAFUR5_06642</name>
</gene>
<reference evidence="1" key="2">
    <citation type="journal article" date="2022" name="Microb. Genom.">
        <title>A chromosome-scale genome assembly of the tomato pathogen Cladosporium fulvum reveals a compartmentalized genome architecture and the presence of a dispensable chromosome.</title>
        <authorList>
            <person name="Zaccaron A.Z."/>
            <person name="Chen L.H."/>
            <person name="Samaras A."/>
            <person name="Stergiopoulos I."/>
        </authorList>
    </citation>
    <scope>NUCLEOTIDE SEQUENCE</scope>
    <source>
        <strain evidence="1">Race5_Kim</strain>
    </source>
</reference>
<dbReference type="Proteomes" id="UP000756132">
    <property type="component" value="Chromosome 6"/>
</dbReference>
<dbReference type="InterPro" id="IPR021822">
    <property type="entry name" value="DUF3405"/>
</dbReference>
<dbReference type="Pfam" id="PF11885">
    <property type="entry name" value="DUF3405"/>
    <property type="match status" value="1"/>
</dbReference>
<dbReference type="PANTHER" id="PTHR36205">
    <property type="entry name" value="CHROMOSOME 19, WHOLE GENOME SHOTGUN SEQUENCE"/>
    <property type="match status" value="1"/>
</dbReference>
<dbReference type="RefSeq" id="XP_047763334.1">
    <property type="nucleotide sequence ID" value="XM_047905790.1"/>
</dbReference>
<organism evidence="1 2">
    <name type="scientific">Passalora fulva</name>
    <name type="common">Tomato leaf mold</name>
    <name type="synonym">Cladosporium fulvum</name>
    <dbReference type="NCBI Taxonomy" id="5499"/>
    <lineage>
        <taxon>Eukaryota</taxon>
        <taxon>Fungi</taxon>
        <taxon>Dikarya</taxon>
        <taxon>Ascomycota</taxon>
        <taxon>Pezizomycotina</taxon>
        <taxon>Dothideomycetes</taxon>
        <taxon>Dothideomycetidae</taxon>
        <taxon>Mycosphaerellales</taxon>
        <taxon>Mycosphaerellaceae</taxon>
        <taxon>Fulvia</taxon>
    </lineage>
</organism>
<dbReference type="KEGG" id="ffu:CLAFUR5_06642"/>
<dbReference type="AlphaFoldDB" id="A0A9Q8UQQ6"/>
<evidence type="ECO:0000313" key="2">
    <source>
        <dbReference type="Proteomes" id="UP000756132"/>
    </source>
</evidence>
<name>A0A9Q8UQQ6_PASFU</name>
<protein>
    <submittedName>
        <fullName evidence="1">Uncharacterized protein</fullName>
    </submittedName>
</protein>
<sequence>MIWNFLKDYAPTFTEDDPKASTFHHAEFANIARRTTIGSHMRLSRRLLYAMHVENLAGRTMAGEMWPATAALHHGLKAVYAPHPVWKDRKWPGWYLDAALNAQRDKEAQWGQRSDSIWIYDRSHNLAGTTWFVEAGFAKTLYQRWLEMRRIDPSPVAYIGGQEWEDRGYLVDLPTEDGKEAVTVVGGGEGGCICRRCCLVR</sequence>
<keyword evidence="2" id="KW-1185">Reference proteome</keyword>
<proteinExistence type="predicted"/>
<dbReference type="OrthoDB" id="3353407at2759"/>
<dbReference type="EMBL" id="CP090168">
    <property type="protein sequence ID" value="UJO18968.1"/>
    <property type="molecule type" value="Genomic_DNA"/>
</dbReference>
<dbReference type="PANTHER" id="PTHR36205:SF2">
    <property type="entry name" value="MAJOR FACILITATOR SUPERFAMILY TRANSPORTER"/>
    <property type="match status" value="1"/>
</dbReference>
<evidence type="ECO:0000313" key="1">
    <source>
        <dbReference type="EMBL" id="UJO18968.1"/>
    </source>
</evidence>
<reference evidence="1" key="1">
    <citation type="submission" date="2021-12" db="EMBL/GenBank/DDBJ databases">
        <authorList>
            <person name="Zaccaron A."/>
            <person name="Stergiopoulos I."/>
        </authorList>
    </citation>
    <scope>NUCLEOTIDE SEQUENCE</scope>
    <source>
        <strain evidence="1">Race5_Kim</strain>
    </source>
</reference>
<dbReference type="GeneID" id="71986520"/>